<accession>A0A9Q1ERQ8</accession>
<comment type="caution">
    <text evidence="2">The sequence shown here is derived from an EMBL/GenBank/DDBJ whole genome shotgun (WGS) entry which is preliminary data.</text>
</comment>
<evidence type="ECO:0000256" key="1">
    <source>
        <dbReference type="SAM" id="MobiDB-lite"/>
    </source>
</evidence>
<protein>
    <submittedName>
        <fullName evidence="2">Uncharacterized protein</fullName>
    </submittedName>
</protein>
<evidence type="ECO:0000313" key="2">
    <source>
        <dbReference type="EMBL" id="KAJ8343805.1"/>
    </source>
</evidence>
<keyword evidence="3" id="KW-1185">Reference proteome</keyword>
<organism evidence="2 3">
    <name type="scientific">Synaphobranchus kaupii</name>
    <name type="common">Kaup's arrowtooth eel</name>
    <dbReference type="NCBI Taxonomy" id="118154"/>
    <lineage>
        <taxon>Eukaryota</taxon>
        <taxon>Metazoa</taxon>
        <taxon>Chordata</taxon>
        <taxon>Craniata</taxon>
        <taxon>Vertebrata</taxon>
        <taxon>Euteleostomi</taxon>
        <taxon>Actinopterygii</taxon>
        <taxon>Neopterygii</taxon>
        <taxon>Teleostei</taxon>
        <taxon>Anguilliformes</taxon>
        <taxon>Synaphobranchidae</taxon>
        <taxon>Synaphobranchus</taxon>
    </lineage>
</organism>
<dbReference type="AlphaFoldDB" id="A0A9Q1ERQ8"/>
<dbReference type="Proteomes" id="UP001152622">
    <property type="component" value="Chromosome 13"/>
</dbReference>
<reference evidence="2" key="1">
    <citation type="journal article" date="2023" name="Science">
        <title>Genome structures resolve the early diversification of teleost fishes.</title>
        <authorList>
            <person name="Parey E."/>
            <person name="Louis A."/>
            <person name="Montfort J."/>
            <person name="Bouchez O."/>
            <person name="Roques C."/>
            <person name="Iampietro C."/>
            <person name="Lluch J."/>
            <person name="Castinel A."/>
            <person name="Donnadieu C."/>
            <person name="Desvignes T."/>
            <person name="Floi Bucao C."/>
            <person name="Jouanno E."/>
            <person name="Wen M."/>
            <person name="Mejri S."/>
            <person name="Dirks R."/>
            <person name="Jansen H."/>
            <person name="Henkel C."/>
            <person name="Chen W.J."/>
            <person name="Zahm M."/>
            <person name="Cabau C."/>
            <person name="Klopp C."/>
            <person name="Thompson A.W."/>
            <person name="Robinson-Rechavi M."/>
            <person name="Braasch I."/>
            <person name="Lecointre G."/>
            <person name="Bobe J."/>
            <person name="Postlethwait J.H."/>
            <person name="Berthelot C."/>
            <person name="Roest Crollius H."/>
            <person name="Guiguen Y."/>
        </authorList>
    </citation>
    <scope>NUCLEOTIDE SEQUENCE</scope>
    <source>
        <strain evidence="2">WJC10195</strain>
    </source>
</reference>
<sequence>MASAAAARTHERLTLGRRPVPPRPALTRQEGVGLPTAPADWAQWGTPESNRGRPGAPSVRAGDSGVGAPELALTRGRHRKTGPRRTSEARSLRRYANASWLIMISTSFRAAADSSAGPHCCQIEYGRNSARLTAREKPLEPLLPSRSYAA</sequence>
<proteinExistence type="predicted"/>
<dbReference type="EMBL" id="JAINUF010000013">
    <property type="protein sequence ID" value="KAJ8343805.1"/>
    <property type="molecule type" value="Genomic_DNA"/>
</dbReference>
<feature type="region of interest" description="Disordered" evidence="1">
    <location>
        <begin position="1"/>
        <end position="90"/>
    </location>
</feature>
<evidence type="ECO:0000313" key="3">
    <source>
        <dbReference type="Proteomes" id="UP001152622"/>
    </source>
</evidence>
<name>A0A9Q1ERQ8_SYNKA</name>
<gene>
    <name evidence="2" type="ORF">SKAU_G00311340</name>
</gene>